<dbReference type="InterPro" id="IPR023705">
    <property type="entry name" value="Nucleoid_occlusion_protein"/>
</dbReference>
<comment type="similarity">
    <text evidence="2 8">Belongs to the ParB family.</text>
</comment>
<dbReference type="Gene3D" id="3.90.1530.30">
    <property type="match status" value="1"/>
</dbReference>
<reference evidence="10" key="1">
    <citation type="submission" date="2021-03" db="EMBL/GenBank/DDBJ databases">
        <title>Bacillus suaedae sp. nov., isolated from Suaeda aralocaspica.</title>
        <authorList>
            <person name="Lei R.F.R."/>
        </authorList>
    </citation>
    <scope>NUCLEOTIDE SEQUENCE</scope>
    <source>
        <strain evidence="10">YZJH907-2</strain>
    </source>
</reference>
<keyword evidence="5 8" id="KW-0238">DNA-binding</keyword>
<dbReference type="HAMAP" id="MF_02015">
    <property type="entry name" value="ParB_Noc"/>
    <property type="match status" value="1"/>
</dbReference>
<dbReference type="InterPro" id="IPR003115">
    <property type="entry name" value="ParB_N"/>
</dbReference>
<dbReference type="FunFam" id="3.90.1530.30:FF:000001">
    <property type="entry name" value="Chromosome partitioning protein ParB"/>
    <property type="match status" value="1"/>
</dbReference>
<dbReference type="GO" id="GO:0009295">
    <property type="term" value="C:nucleoid"/>
    <property type="evidence" value="ECO:0007669"/>
    <property type="project" value="UniProtKB-SubCell"/>
</dbReference>
<dbReference type="Proteomes" id="UP000678228">
    <property type="component" value="Unassembled WGS sequence"/>
</dbReference>
<evidence type="ECO:0000313" key="10">
    <source>
        <dbReference type="EMBL" id="MBP3952607.1"/>
    </source>
</evidence>
<evidence type="ECO:0000256" key="5">
    <source>
        <dbReference type="ARBA" id="ARBA00023125"/>
    </source>
</evidence>
<accession>A0A940WXQ6</accession>
<evidence type="ECO:0000256" key="7">
    <source>
        <dbReference type="ARBA" id="ARBA00023306"/>
    </source>
</evidence>
<dbReference type="GO" id="GO:0045881">
    <property type="term" value="P:positive regulation of sporulation resulting in formation of a cellular spore"/>
    <property type="evidence" value="ECO:0007669"/>
    <property type="project" value="TreeGrafter"/>
</dbReference>
<evidence type="ECO:0000256" key="4">
    <source>
        <dbReference type="ARBA" id="ARBA00022618"/>
    </source>
</evidence>
<dbReference type="PANTHER" id="PTHR33375">
    <property type="entry name" value="CHROMOSOME-PARTITIONING PROTEIN PARB-RELATED"/>
    <property type="match status" value="1"/>
</dbReference>
<protein>
    <recommendedName>
        <fullName evidence="8">Nucleoid occlusion protein</fullName>
        <shortName evidence="8">Noc</shortName>
    </recommendedName>
</protein>
<keyword evidence="3 8" id="KW-0963">Cytoplasm</keyword>
<dbReference type="GO" id="GO:0000917">
    <property type="term" value="P:division septum assembly"/>
    <property type="evidence" value="ECO:0007669"/>
    <property type="project" value="UniProtKB-KW"/>
</dbReference>
<dbReference type="NCBIfam" id="TIGR04285">
    <property type="entry name" value="nucleoid_noc"/>
    <property type="match status" value="1"/>
</dbReference>
<dbReference type="CDD" id="cd16393">
    <property type="entry name" value="SPO0J_N"/>
    <property type="match status" value="1"/>
</dbReference>
<gene>
    <name evidence="8 10" type="primary">noc</name>
    <name evidence="10" type="ORF">J7W16_15890</name>
</gene>
<evidence type="ECO:0000313" key="11">
    <source>
        <dbReference type="Proteomes" id="UP000678228"/>
    </source>
</evidence>
<dbReference type="InterPro" id="IPR036086">
    <property type="entry name" value="ParB/Sulfiredoxin_sf"/>
</dbReference>
<dbReference type="InterPro" id="IPR050336">
    <property type="entry name" value="Chromosome_partition/occlusion"/>
</dbReference>
<evidence type="ECO:0000259" key="9">
    <source>
        <dbReference type="SMART" id="SM00470"/>
    </source>
</evidence>
<dbReference type="InterPro" id="IPR041468">
    <property type="entry name" value="HTH_ParB/Spo0J"/>
</dbReference>
<evidence type="ECO:0000256" key="1">
    <source>
        <dbReference type="ARBA" id="ARBA00004453"/>
    </source>
</evidence>
<dbReference type="GO" id="GO:0005694">
    <property type="term" value="C:chromosome"/>
    <property type="evidence" value="ECO:0007669"/>
    <property type="project" value="TreeGrafter"/>
</dbReference>
<dbReference type="GO" id="GO:0005737">
    <property type="term" value="C:cytoplasm"/>
    <property type="evidence" value="ECO:0007669"/>
    <property type="project" value="UniProtKB-UniRule"/>
</dbReference>
<dbReference type="Pfam" id="PF17762">
    <property type="entry name" value="HTH_ParB"/>
    <property type="match status" value="1"/>
</dbReference>
<dbReference type="FunFam" id="1.10.10.2830:FF:000001">
    <property type="entry name" value="Chromosome partitioning protein ParB"/>
    <property type="match status" value="1"/>
</dbReference>
<feature type="DNA-binding region" description="H-T-H motif" evidence="8">
    <location>
        <begin position="157"/>
        <end position="176"/>
    </location>
</feature>
<evidence type="ECO:0000256" key="8">
    <source>
        <dbReference type="HAMAP-Rule" id="MF_02015"/>
    </source>
</evidence>
<name>A0A940WXQ6_9BACI</name>
<evidence type="ECO:0000256" key="2">
    <source>
        <dbReference type="ARBA" id="ARBA00006295"/>
    </source>
</evidence>
<keyword evidence="11" id="KW-1185">Reference proteome</keyword>
<dbReference type="InterPro" id="IPR004437">
    <property type="entry name" value="ParB/RepB/Spo0J"/>
</dbReference>
<dbReference type="SUPFAM" id="SSF110849">
    <property type="entry name" value="ParB/Sulfiredoxin"/>
    <property type="match status" value="1"/>
</dbReference>
<dbReference type="PANTHER" id="PTHR33375:SF8">
    <property type="entry name" value="NUCLEOID OCCLUSION PROTEIN"/>
    <property type="match status" value="1"/>
</dbReference>
<dbReference type="AlphaFoldDB" id="A0A940WXQ6"/>
<keyword evidence="6 8" id="KW-0717">Septation</keyword>
<dbReference type="Gene3D" id="1.10.10.2830">
    <property type="match status" value="1"/>
</dbReference>
<feature type="domain" description="ParB-like N-terminal" evidence="9">
    <location>
        <begin position="42"/>
        <end position="131"/>
    </location>
</feature>
<dbReference type="GO" id="GO:0007059">
    <property type="term" value="P:chromosome segregation"/>
    <property type="evidence" value="ECO:0007669"/>
    <property type="project" value="TreeGrafter"/>
</dbReference>
<dbReference type="NCBIfam" id="TIGR00180">
    <property type="entry name" value="parB_part"/>
    <property type="match status" value="1"/>
</dbReference>
<comment type="function">
    <text evidence="8">Effects nucleoid occlusion by binding relatively nonspecifically to DNA and preventing the assembly of the division machinery in the vicinity of the nucleoid, especially under conditions that disturb the cell cycle. It helps to coordinate cell division and chromosome segregation by preventing the formation of the Z ring through the nucleoid, which would cause chromosome breakage.</text>
</comment>
<comment type="caution">
    <text evidence="10">The sequence shown here is derived from an EMBL/GenBank/DDBJ whole genome shotgun (WGS) entry which is preliminary data.</text>
</comment>
<evidence type="ECO:0000256" key="6">
    <source>
        <dbReference type="ARBA" id="ARBA00023210"/>
    </source>
</evidence>
<dbReference type="GO" id="GO:0003677">
    <property type="term" value="F:DNA binding"/>
    <property type="evidence" value="ECO:0007669"/>
    <property type="project" value="UniProtKB-UniRule"/>
</dbReference>
<sequence>MKQPFSRFFGLNDKQAEVEQSENDEIEVVSENEEINDNEEVREVLISEIVPNRFQPRTVFDEERIQELAQTIRTHGVIQPIVVRERDGKFEIIAGERRWRAVTLLGWETIPALIKDYNDSQTASIALIENLQREGLTAIEEAIAYAKLIELHGLTQESLAQRLGKGQSTVANKLRLLHLPDLVQQAIMERKISERHARALLSLKDEVVQTKLLEEIIEKHLNVKQTEERIRQILEGQQGQKKKVATRKSYSKDMRIAMNTIRQSVDMVLKSGLHVDTDEEEHDEFYQFTIRIPKK</sequence>
<organism evidence="10 11">
    <name type="scientific">Halalkalibacter suaedae</name>
    <dbReference type="NCBI Taxonomy" id="2822140"/>
    <lineage>
        <taxon>Bacteria</taxon>
        <taxon>Bacillati</taxon>
        <taxon>Bacillota</taxon>
        <taxon>Bacilli</taxon>
        <taxon>Bacillales</taxon>
        <taxon>Bacillaceae</taxon>
        <taxon>Halalkalibacter</taxon>
    </lineage>
</organism>
<dbReference type="SMART" id="SM00470">
    <property type="entry name" value="ParB"/>
    <property type="match status" value="1"/>
</dbReference>
<evidence type="ECO:0000256" key="3">
    <source>
        <dbReference type="ARBA" id="ARBA00022490"/>
    </source>
</evidence>
<dbReference type="Pfam" id="PF02195">
    <property type="entry name" value="ParB_N"/>
    <property type="match status" value="1"/>
</dbReference>
<proteinExistence type="inferred from homology"/>
<keyword evidence="4 8" id="KW-0132">Cell division</keyword>
<comment type="subcellular location">
    <subcellularLocation>
        <location evidence="1 8">Cytoplasm</location>
        <location evidence="1 8">Nucleoid</location>
    </subcellularLocation>
</comment>
<dbReference type="EMBL" id="JAGKSQ010000007">
    <property type="protein sequence ID" value="MBP3952607.1"/>
    <property type="molecule type" value="Genomic_DNA"/>
</dbReference>
<keyword evidence="7 8" id="KW-0131">Cell cycle</keyword>
<dbReference type="RefSeq" id="WP_210598467.1">
    <property type="nucleotide sequence ID" value="NZ_JAGKSQ010000007.1"/>
</dbReference>